<evidence type="ECO:0000313" key="2">
    <source>
        <dbReference type="EMBL" id="QDZ90822.2"/>
    </source>
</evidence>
<gene>
    <name evidence="2" type="ORF">D0436_10280</name>
</gene>
<dbReference type="KEGG" id="sdeo:D0436_10280"/>
<feature type="domain" description="CRISPR system ring nuclease SSO2081-like" evidence="1">
    <location>
        <begin position="13"/>
        <end position="219"/>
    </location>
</feature>
<proteinExistence type="predicted"/>
<dbReference type="Proteomes" id="UP000321124">
    <property type="component" value="Chromosome"/>
</dbReference>
<dbReference type="AlphaFoldDB" id="A0A5B8QXL4"/>
<dbReference type="InterPro" id="IPR013413">
    <property type="entry name" value="CRISPR-assoc_prot_NE0113"/>
</dbReference>
<dbReference type="EMBL" id="CP031775">
    <property type="protein sequence ID" value="QDZ90822.2"/>
    <property type="molecule type" value="Genomic_DNA"/>
</dbReference>
<accession>A0A5B8QXL4</accession>
<dbReference type="NCBIfam" id="TIGR02584">
    <property type="entry name" value="cas_NE0113"/>
    <property type="match status" value="1"/>
</dbReference>
<dbReference type="Pfam" id="PF09623">
    <property type="entry name" value="Cas_NE0113"/>
    <property type="match status" value="1"/>
</dbReference>
<evidence type="ECO:0000259" key="1">
    <source>
        <dbReference type="Pfam" id="PF09623"/>
    </source>
</evidence>
<evidence type="ECO:0000313" key="3">
    <source>
        <dbReference type="Proteomes" id="UP000321124"/>
    </source>
</evidence>
<sequence>MQKHILLAITGLSPQVVTETLYAIHQQQLEWPTEIRLITTLTGKNQARLGLLIPPEGKSLNRLQQLCADYNRPVPTFTEAHIAIVPNAEGQEVDDARSNADQESLADFIVSQVAQLANDDECQIHASLAGGRKTMTFYLGYAMSLFARPQDRLSHVLVDAQFEGLRDFYYPTPATCVINGRDPNTNLDAADAKVTLAEIPFISQRQSLAKTTLAAFAHSPAVQPPSYRDLVRYENLAQDRDNLSLTFNTKDRLVVLGSTQGEDINIDFNDAPLQLAFFAMMARHSQLANPIKLVRSKDANKTYAHLFLQELERIEGLPVTHMATEADYGYRIEQFRNQFLRSTQDRTLDSLKQGMDAQFWDDRKNQLKQYLSKQFPESMLDCLLPGPVFKPKKQNRNQFEPTAFDGRNPQGAAWGLWLKQTNIHFNDQ</sequence>
<dbReference type="InterPro" id="IPR019092">
    <property type="entry name" value="SSO2081-like_dom"/>
</dbReference>
<reference evidence="2 3" key="1">
    <citation type="journal article" date="2019" name="Ecotoxicol. Environ. Saf.">
        <title>Microbial characterization of heavy metal resistant bacterial strains isolated from an electroplating wastewater treatment plant.</title>
        <authorList>
            <person name="Cai X."/>
            <person name="Zheng X."/>
            <person name="Zhang D."/>
            <person name="Iqbal W."/>
            <person name="Liu C."/>
            <person name="Yang B."/>
            <person name="Zhao X."/>
            <person name="Lu X."/>
            <person name="Mao Y."/>
        </authorList>
    </citation>
    <scope>NUCLEOTIDE SEQUENCE [LARGE SCALE GENOMIC DNA]</scope>
    <source>
        <strain evidence="2 3">Ni1-3</strain>
    </source>
</reference>
<organism evidence="2 3">
    <name type="scientific">Shewanella decolorationis</name>
    <dbReference type="NCBI Taxonomy" id="256839"/>
    <lineage>
        <taxon>Bacteria</taxon>
        <taxon>Pseudomonadati</taxon>
        <taxon>Pseudomonadota</taxon>
        <taxon>Gammaproteobacteria</taxon>
        <taxon>Alteromonadales</taxon>
        <taxon>Shewanellaceae</taxon>
        <taxon>Shewanella</taxon>
    </lineage>
</organism>
<name>A0A5B8QXL4_9GAMM</name>
<protein>
    <submittedName>
        <fullName evidence="2">TIGR02584 family CRISPR-associated protein</fullName>
    </submittedName>
</protein>
<dbReference type="RefSeq" id="WP_164717949.1">
    <property type="nucleotide sequence ID" value="NZ_CP031775.2"/>
</dbReference>